<keyword evidence="4" id="KW-1185">Reference proteome</keyword>
<dbReference type="RefSeq" id="WP_182668627.1">
    <property type="nucleotide sequence ID" value="NZ_JACHTE010000003.1"/>
</dbReference>
<dbReference type="Proteomes" id="UP000552587">
    <property type="component" value="Unassembled WGS sequence"/>
</dbReference>
<proteinExistence type="predicted"/>
<evidence type="ECO:0000256" key="1">
    <source>
        <dbReference type="SAM" id="MobiDB-lite"/>
    </source>
</evidence>
<feature type="chain" id="PRO_5030742749" evidence="2">
    <location>
        <begin position="24"/>
        <end position="120"/>
    </location>
</feature>
<sequence>MIRTLALSTALAVTAFATPAAFAGNGRGHDKGPPPHSNAPPHARDAARHDNGRHEGWYKQQWKRGDRVPYADIDPRYYLDDYAHYRLREPPRGYRWVRPMDDRYLLVEIATGVIAEALGY</sequence>
<name>A0A7W3YE14_9GAMM</name>
<feature type="signal peptide" evidence="2">
    <location>
        <begin position="1"/>
        <end position="23"/>
    </location>
</feature>
<dbReference type="EMBL" id="JACHTE010000003">
    <property type="protein sequence ID" value="MBB1087840.1"/>
    <property type="molecule type" value="Genomic_DNA"/>
</dbReference>
<keyword evidence="2" id="KW-0732">Signal</keyword>
<reference evidence="3 4" key="1">
    <citation type="submission" date="2020-07" db="EMBL/GenBank/DDBJ databases">
        <authorList>
            <person name="Xu S."/>
            <person name="Li A."/>
        </authorList>
    </citation>
    <scope>NUCLEOTIDE SEQUENCE [LARGE SCALE GENOMIC DNA]</scope>
    <source>
        <strain evidence="3 4">SG-8</strain>
    </source>
</reference>
<organism evidence="3 4">
    <name type="scientific">Marilutibacter penaei</name>
    <dbReference type="NCBI Taxonomy" id="2759900"/>
    <lineage>
        <taxon>Bacteria</taxon>
        <taxon>Pseudomonadati</taxon>
        <taxon>Pseudomonadota</taxon>
        <taxon>Gammaproteobacteria</taxon>
        <taxon>Lysobacterales</taxon>
        <taxon>Lysobacteraceae</taxon>
        <taxon>Marilutibacter</taxon>
    </lineage>
</organism>
<comment type="caution">
    <text evidence="3">The sequence shown here is derived from an EMBL/GenBank/DDBJ whole genome shotgun (WGS) entry which is preliminary data.</text>
</comment>
<dbReference type="InterPro" id="IPR024572">
    <property type="entry name" value="RcnB"/>
</dbReference>
<protein>
    <submittedName>
        <fullName evidence="3">RcnB family protein</fullName>
    </submittedName>
</protein>
<feature type="compositionally biased region" description="Basic and acidic residues" evidence="1">
    <location>
        <begin position="42"/>
        <end position="58"/>
    </location>
</feature>
<dbReference type="AlphaFoldDB" id="A0A7W3YE14"/>
<dbReference type="Gene3D" id="3.10.450.160">
    <property type="entry name" value="inner membrane protein cigr"/>
    <property type="match status" value="1"/>
</dbReference>
<evidence type="ECO:0000313" key="4">
    <source>
        <dbReference type="Proteomes" id="UP000552587"/>
    </source>
</evidence>
<gene>
    <name evidence="3" type="ORF">H4F99_04975</name>
</gene>
<accession>A0A7W3YE14</accession>
<evidence type="ECO:0000313" key="3">
    <source>
        <dbReference type="EMBL" id="MBB1087840.1"/>
    </source>
</evidence>
<feature type="region of interest" description="Disordered" evidence="1">
    <location>
        <begin position="22"/>
        <end position="58"/>
    </location>
</feature>
<evidence type="ECO:0000256" key="2">
    <source>
        <dbReference type="SAM" id="SignalP"/>
    </source>
</evidence>
<dbReference type="Pfam" id="PF11776">
    <property type="entry name" value="RcnB"/>
    <property type="match status" value="1"/>
</dbReference>